<organism evidence="3">
    <name type="scientific">Thermus islandicus</name>
    <dbReference type="NCBI Taxonomy" id="540988"/>
    <lineage>
        <taxon>Bacteria</taxon>
        <taxon>Thermotogati</taxon>
        <taxon>Deinococcota</taxon>
        <taxon>Deinococci</taxon>
        <taxon>Thermales</taxon>
        <taxon>Thermaceae</taxon>
        <taxon>Thermus</taxon>
    </lineage>
</organism>
<dbReference type="GO" id="GO:0003677">
    <property type="term" value="F:DNA binding"/>
    <property type="evidence" value="ECO:0007669"/>
    <property type="project" value="InterPro"/>
</dbReference>
<name>A0A7C2G4Z9_9DEIN</name>
<sequence length="318" mass="36440">MGAVREDPGLGLDPWDDPERRKALVQEALERGDRGVLVAGMEAFVKRRGRKGDHVDRMTVEAFLFFLQREGRRWPKLEPGDLKAFLRELLTKGNPLAPSPRPYQERSLIRVVAALRLFARFLDWAGVGWPEGLEWPDRPGEPARVDLALPEEDYERLLKAIPTFPVAHHRPFLQALIPFLGETGLDYRETIGLWRQDYRGESLLVRGRRAREVPLSPEAREALEEWLPIRDYLASLHPIPYPHLFLRTSEGPERGKPWSLGALVPLVRALFKHAGLDHVGNKPLALRYRAVRRLIGRGYPKEKVAYFVGIKRVAQGWE</sequence>
<gene>
    <name evidence="3" type="ORF">ENP73_02015</name>
</gene>
<accession>A0A7C2G4Z9</accession>
<comment type="caution">
    <text evidence="3">The sequence shown here is derived from an EMBL/GenBank/DDBJ whole genome shotgun (WGS) entry which is preliminary data.</text>
</comment>
<dbReference type="InterPro" id="IPR004107">
    <property type="entry name" value="Integrase_SAM-like_N"/>
</dbReference>
<dbReference type="Gene3D" id="1.10.443.10">
    <property type="entry name" value="Intergrase catalytic core"/>
    <property type="match status" value="1"/>
</dbReference>
<keyword evidence="1" id="KW-0233">DNA recombination</keyword>
<evidence type="ECO:0000256" key="1">
    <source>
        <dbReference type="ARBA" id="ARBA00023172"/>
    </source>
</evidence>
<proteinExistence type="predicted"/>
<dbReference type="AlphaFoldDB" id="A0A7C2G4Z9"/>
<dbReference type="Pfam" id="PF02899">
    <property type="entry name" value="Phage_int_SAM_1"/>
    <property type="match status" value="1"/>
</dbReference>
<evidence type="ECO:0000259" key="2">
    <source>
        <dbReference type="PROSITE" id="PS51898"/>
    </source>
</evidence>
<reference evidence="3" key="1">
    <citation type="journal article" date="2020" name="mSystems">
        <title>Genome- and Community-Level Interaction Insights into Carbon Utilization and Element Cycling Functions of Hydrothermarchaeota in Hydrothermal Sediment.</title>
        <authorList>
            <person name="Zhou Z."/>
            <person name="Liu Y."/>
            <person name="Xu W."/>
            <person name="Pan J."/>
            <person name="Luo Z.H."/>
            <person name="Li M."/>
        </authorList>
    </citation>
    <scope>NUCLEOTIDE SEQUENCE [LARGE SCALE GENOMIC DNA]</scope>
    <source>
        <strain evidence="3">SpSt-246</strain>
    </source>
</reference>
<dbReference type="InterPro" id="IPR011010">
    <property type="entry name" value="DNA_brk_join_enz"/>
</dbReference>
<dbReference type="GO" id="GO:0006310">
    <property type="term" value="P:DNA recombination"/>
    <property type="evidence" value="ECO:0007669"/>
    <property type="project" value="UniProtKB-KW"/>
</dbReference>
<feature type="domain" description="Tyr recombinase" evidence="2">
    <location>
        <begin position="144"/>
        <end position="318"/>
    </location>
</feature>
<dbReference type="InterPro" id="IPR013762">
    <property type="entry name" value="Integrase-like_cat_sf"/>
</dbReference>
<protein>
    <submittedName>
        <fullName evidence="3">Recombinase XerD</fullName>
    </submittedName>
</protein>
<evidence type="ECO:0000313" key="3">
    <source>
        <dbReference type="EMBL" id="HEH81788.1"/>
    </source>
</evidence>
<dbReference type="Pfam" id="PF00589">
    <property type="entry name" value="Phage_integrase"/>
    <property type="match status" value="1"/>
</dbReference>
<dbReference type="InterPro" id="IPR002104">
    <property type="entry name" value="Integrase_catalytic"/>
</dbReference>
<dbReference type="SUPFAM" id="SSF56349">
    <property type="entry name" value="DNA breaking-rejoining enzymes"/>
    <property type="match status" value="1"/>
</dbReference>
<dbReference type="PROSITE" id="PS51898">
    <property type="entry name" value="TYR_RECOMBINASE"/>
    <property type="match status" value="1"/>
</dbReference>
<dbReference type="EMBL" id="DSKL01000085">
    <property type="protein sequence ID" value="HEH81788.1"/>
    <property type="molecule type" value="Genomic_DNA"/>
</dbReference>
<dbReference type="GO" id="GO:0015074">
    <property type="term" value="P:DNA integration"/>
    <property type="evidence" value="ECO:0007669"/>
    <property type="project" value="InterPro"/>
</dbReference>
<dbReference type="CDD" id="cd00397">
    <property type="entry name" value="DNA_BRE_C"/>
    <property type="match status" value="1"/>
</dbReference>